<evidence type="ECO:0000313" key="6">
    <source>
        <dbReference type="EMBL" id="KXS16604.1"/>
    </source>
</evidence>
<dbReference type="InterPro" id="IPR036188">
    <property type="entry name" value="FAD/NAD-bd_sf"/>
</dbReference>
<evidence type="ECO:0000256" key="1">
    <source>
        <dbReference type="ARBA" id="ARBA00022630"/>
    </source>
</evidence>
<dbReference type="EMBL" id="KQ965751">
    <property type="protein sequence ID" value="KXS16604.1"/>
    <property type="molecule type" value="Genomic_DNA"/>
</dbReference>
<keyword evidence="7" id="KW-1185">Reference proteome</keyword>
<dbReference type="GO" id="GO:0008688">
    <property type="term" value="F:3-(3-hydroxyphenyl)propionate hydroxylase activity"/>
    <property type="evidence" value="ECO:0007669"/>
    <property type="project" value="TreeGrafter"/>
</dbReference>
<organism evidence="6 7">
    <name type="scientific">Gonapodya prolifera (strain JEL478)</name>
    <name type="common">Monoblepharis prolifera</name>
    <dbReference type="NCBI Taxonomy" id="1344416"/>
    <lineage>
        <taxon>Eukaryota</taxon>
        <taxon>Fungi</taxon>
        <taxon>Fungi incertae sedis</taxon>
        <taxon>Chytridiomycota</taxon>
        <taxon>Chytridiomycota incertae sedis</taxon>
        <taxon>Monoblepharidomycetes</taxon>
        <taxon>Monoblepharidales</taxon>
        <taxon>Gonapodyaceae</taxon>
        <taxon>Gonapodya</taxon>
    </lineage>
</organism>
<dbReference type="SUPFAM" id="SSF51905">
    <property type="entry name" value="FAD/NAD(P)-binding domain"/>
    <property type="match status" value="1"/>
</dbReference>
<feature type="domain" description="FAD-binding" evidence="5">
    <location>
        <begin position="45"/>
        <end position="201"/>
    </location>
</feature>
<dbReference type="PRINTS" id="PR00420">
    <property type="entry name" value="RNGMNOXGNASE"/>
</dbReference>
<dbReference type="GO" id="GO:0071949">
    <property type="term" value="F:FAD binding"/>
    <property type="evidence" value="ECO:0007669"/>
    <property type="project" value="InterPro"/>
</dbReference>
<gene>
    <name evidence="6" type="ORF">M427DRAFT_288221</name>
</gene>
<sequence>MATFSTNGVAFYKPPTNTDEYNVFSDGPTTVDDNSHRSTHLASTFDVAIVGYGPVGGFFANLLALQGHSVVLVEQSPHIYDKPRAIVLDHEALRVLQMIGLGKEIAGMISNHAGTTFIGLDGEPIKHFDPLPPPYPLAWFPTVMFIQPEMEQFLRDRGTSRFLRTTPDRDPSHGVVEVLLEHRVVGLDEDAGGVTVHVKDITGEAKFDKNMLDVVSATSLKRPAGAGETSAGDALSSGKSEPPTGAKHEEKQPFSIRAKFVIGADGGSGNSFVRKSLRIPYDSLDFDEWWIVIDTWLQRPAQPPLPPKSRQYCWPHRPGTFIIGPRNLRRWEIKLLPGEDPAIYSDPVKGLDRIKNLLGVYVEDVDAVDVWRAAVYRFHALVARKWTSERGRVFLAGDAGLCAGIRDSVNLSWKLSHMLRHPEIEPSSTPLLGTYQRERAPHVTTIVGHGKSFGLIIGELDLEKAKARDAEMRRLMAEGKVSSYRQAFIPDLDGGCVAEGDSAGGKLFPQPLVSTATGEKVKMDDALLHPRTMSWLIVAKDIEALDWLSSSSNSFMRSLGAQRIVVHPVGTNRSVESGSDTVVVEELEGVLAAWFEKYNARVAVVRPDRCYAYGAAQDEAGLNGLIEGIRKWLTN</sequence>
<dbReference type="GO" id="GO:0019622">
    <property type="term" value="P:3-(3-hydroxy)phenylpropionate catabolic process"/>
    <property type="evidence" value="ECO:0007669"/>
    <property type="project" value="TreeGrafter"/>
</dbReference>
<evidence type="ECO:0000256" key="3">
    <source>
        <dbReference type="ARBA" id="ARBA00023002"/>
    </source>
</evidence>
<evidence type="ECO:0000256" key="4">
    <source>
        <dbReference type="SAM" id="MobiDB-lite"/>
    </source>
</evidence>
<keyword evidence="3" id="KW-0560">Oxidoreductase</keyword>
<dbReference type="PANTHER" id="PTHR43476:SF3">
    <property type="entry name" value="FAD-BINDING MONOOXYGENASE"/>
    <property type="match status" value="1"/>
</dbReference>
<feature type="region of interest" description="Disordered" evidence="4">
    <location>
        <begin position="222"/>
        <end position="251"/>
    </location>
</feature>
<dbReference type="Gene3D" id="3.30.9.10">
    <property type="entry name" value="D-Amino Acid Oxidase, subunit A, domain 2"/>
    <property type="match status" value="1"/>
</dbReference>
<accession>A0A139AJ66</accession>
<evidence type="ECO:0000313" key="7">
    <source>
        <dbReference type="Proteomes" id="UP000070544"/>
    </source>
</evidence>
<dbReference type="Gene3D" id="3.50.50.60">
    <property type="entry name" value="FAD/NAD(P)-binding domain"/>
    <property type="match status" value="2"/>
</dbReference>
<protein>
    <submittedName>
        <fullName evidence="6">FAD/NAD(P)-binding domain-containing protein</fullName>
    </submittedName>
</protein>
<dbReference type="OrthoDB" id="2690153at2759"/>
<dbReference type="Pfam" id="PF01494">
    <property type="entry name" value="FAD_binding_3"/>
    <property type="match status" value="2"/>
</dbReference>
<keyword evidence="2" id="KW-0274">FAD</keyword>
<proteinExistence type="predicted"/>
<dbReference type="STRING" id="1344416.A0A139AJ66"/>
<name>A0A139AJ66_GONPJ</name>
<keyword evidence="1" id="KW-0285">Flavoprotein</keyword>
<dbReference type="InterPro" id="IPR002938">
    <property type="entry name" value="FAD-bd"/>
</dbReference>
<dbReference type="Proteomes" id="UP000070544">
    <property type="component" value="Unassembled WGS sequence"/>
</dbReference>
<dbReference type="PANTHER" id="PTHR43476">
    <property type="entry name" value="3-(3-HYDROXY-PHENYL)PROPIONATE/3-HYDROXYCINNAMIC ACID HYDROXYLASE"/>
    <property type="match status" value="1"/>
</dbReference>
<evidence type="ECO:0000256" key="2">
    <source>
        <dbReference type="ARBA" id="ARBA00022827"/>
    </source>
</evidence>
<evidence type="ECO:0000259" key="5">
    <source>
        <dbReference type="Pfam" id="PF01494"/>
    </source>
</evidence>
<dbReference type="AlphaFoldDB" id="A0A139AJ66"/>
<feature type="domain" description="FAD-binding" evidence="5">
    <location>
        <begin position="247"/>
        <end position="447"/>
    </location>
</feature>
<reference evidence="6 7" key="1">
    <citation type="journal article" date="2015" name="Genome Biol. Evol.">
        <title>Phylogenomic analyses indicate that early fungi evolved digesting cell walls of algal ancestors of land plants.</title>
        <authorList>
            <person name="Chang Y."/>
            <person name="Wang S."/>
            <person name="Sekimoto S."/>
            <person name="Aerts A.L."/>
            <person name="Choi C."/>
            <person name="Clum A."/>
            <person name="LaButti K.M."/>
            <person name="Lindquist E.A."/>
            <person name="Yee Ngan C."/>
            <person name="Ohm R.A."/>
            <person name="Salamov A.A."/>
            <person name="Grigoriev I.V."/>
            <person name="Spatafora J.W."/>
            <person name="Berbee M.L."/>
        </authorList>
    </citation>
    <scope>NUCLEOTIDE SEQUENCE [LARGE SCALE GENOMIC DNA]</scope>
    <source>
        <strain evidence="6 7">JEL478</strain>
    </source>
</reference>
<dbReference type="InterPro" id="IPR050631">
    <property type="entry name" value="PheA/TfdB_FAD_monoxygenase"/>
</dbReference>